<dbReference type="GO" id="GO:0016787">
    <property type="term" value="F:hydrolase activity"/>
    <property type="evidence" value="ECO:0007669"/>
    <property type="project" value="UniProtKB-KW"/>
</dbReference>
<dbReference type="InterPro" id="IPR029058">
    <property type="entry name" value="AB_hydrolase_fold"/>
</dbReference>
<gene>
    <name evidence="4" type="ORF">FGD71_004520</name>
</gene>
<keyword evidence="2" id="KW-0378">Hydrolase</keyword>
<evidence type="ECO:0000313" key="5">
    <source>
        <dbReference type="Proteomes" id="UP000317378"/>
    </source>
</evidence>
<dbReference type="Gene3D" id="3.40.50.1820">
    <property type="entry name" value="alpha/beta hydrolase"/>
    <property type="match status" value="1"/>
</dbReference>
<reference evidence="4 5" key="1">
    <citation type="submission" date="2019-06" db="EMBL/GenBank/DDBJ databases">
        <title>Streptomyces sporangiiformans sp. nov., a novel actinomycete isolated from soil in Mount Song.</title>
        <authorList>
            <person name="Han L."/>
        </authorList>
    </citation>
    <scope>NUCLEOTIDE SEQUENCE [LARGE SCALE GENOMIC DNA]</scope>
    <source>
        <strain evidence="4 5">NEAU-SSA 1</strain>
    </source>
</reference>
<dbReference type="InterPro" id="IPR012223">
    <property type="entry name" value="TEII"/>
</dbReference>
<protein>
    <submittedName>
        <fullName evidence="4">Thioesterase</fullName>
    </submittedName>
</protein>
<evidence type="ECO:0000259" key="3">
    <source>
        <dbReference type="SMART" id="SM00824"/>
    </source>
</evidence>
<dbReference type="AlphaFoldDB" id="A0A505DQK5"/>
<comment type="similarity">
    <text evidence="1">Belongs to the thioesterase family.</text>
</comment>
<evidence type="ECO:0000256" key="2">
    <source>
        <dbReference type="ARBA" id="ARBA00022801"/>
    </source>
</evidence>
<sequence length="257" mass="28060">MTSTLSAGRDSDQWVRRYHPAPDASHRLVCFPHAGGSASFYFPVSAALSPRVEVAAVMYPGRQDRRTEPGIEDIATMADRAAAALVPISDRPLTFFGHSMGAVIAFEVARRFERDGRGPVHVFASGRRAPSVFRPENVHQRDDDGIVAEMKALSGTDSRVLGDEELLRMVLPAIRSDYRAIEKYQAEPGATIGSPLTVLTGDADPRTSLDDARAWEQHTSGRFDLKIFPGGHFFLSERAADVMAVLKEHFAAQTPAA</sequence>
<dbReference type="SUPFAM" id="SSF53474">
    <property type="entry name" value="alpha/beta-Hydrolases"/>
    <property type="match status" value="1"/>
</dbReference>
<feature type="domain" description="Thioesterase TesA-like" evidence="3">
    <location>
        <begin position="29"/>
        <end position="250"/>
    </location>
</feature>
<organism evidence="4 5">
    <name type="scientific">Streptomyces sporangiiformans</name>
    <dbReference type="NCBI Taxonomy" id="2315329"/>
    <lineage>
        <taxon>Bacteria</taxon>
        <taxon>Bacillati</taxon>
        <taxon>Actinomycetota</taxon>
        <taxon>Actinomycetes</taxon>
        <taxon>Kitasatosporales</taxon>
        <taxon>Streptomycetaceae</taxon>
        <taxon>Streptomyces</taxon>
    </lineage>
</organism>
<dbReference type="EMBL" id="VCHX02000047">
    <property type="protein sequence ID" value="TPQ23485.1"/>
    <property type="molecule type" value="Genomic_DNA"/>
</dbReference>
<evidence type="ECO:0000256" key="1">
    <source>
        <dbReference type="ARBA" id="ARBA00007169"/>
    </source>
</evidence>
<comment type="caution">
    <text evidence="4">The sequence shown here is derived from an EMBL/GenBank/DDBJ whole genome shotgun (WGS) entry which is preliminary data.</text>
</comment>
<dbReference type="InterPro" id="IPR020802">
    <property type="entry name" value="TesA-like"/>
</dbReference>
<dbReference type="Proteomes" id="UP000317378">
    <property type="component" value="Unassembled WGS sequence"/>
</dbReference>
<keyword evidence="5" id="KW-1185">Reference proteome</keyword>
<dbReference type="PANTHER" id="PTHR11487">
    <property type="entry name" value="THIOESTERASE"/>
    <property type="match status" value="1"/>
</dbReference>
<dbReference type="SMART" id="SM00824">
    <property type="entry name" value="PKS_TE"/>
    <property type="match status" value="1"/>
</dbReference>
<dbReference type="GO" id="GO:0008610">
    <property type="term" value="P:lipid biosynthetic process"/>
    <property type="evidence" value="ECO:0007669"/>
    <property type="project" value="TreeGrafter"/>
</dbReference>
<name>A0A505DQK5_9ACTN</name>
<dbReference type="Pfam" id="PF00975">
    <property type="entry name" value="Thioesterase"/>
    <property type="match status" value="1"/>
</dbReference>
<dbReference type="OrthoDB" id="8480037at2"/>
<dbReference type="InterPro" id="IPR001031">
    <property type="entry name" value="Thioesterase"/>
</dbReference>
<evidence type="ECO:0000313" key="4">
    <source>
        <dbReference type="EMBL" id="TPQ23485.1"/>
    </source>
</evidence>
<dbReference type="RefSeq" id="WP_119099060.1">
    <property type="nucleotide sequence ID" value="NZ_QXMJ01000047.1"/>
</dbReference>
<proteinExistence type="inferred from homology"/>
<dbReference type="PANTHER" id="PTHR11487:SF0">
    <property type="entry name" value="S-ACYL FATTY ACID SYNTHASE THIOESTERASE, MEDIUM CHAIN"/>
    <property type="match status" value="1"/>
</dbReference>
<accession>A0A505DQK5</accession>